<evidence type="ECO:0000256" key="5">
    <source>
        <dbReference type="ARBA" id="ARBA00023136"/>
    </source>
</evidence>
<comment type="subcellular location">
    <subcellularLocation>
        <location evidence="1">Cell membrane</location>
        <topology evidence="1">Multi-pass membrane protein</topology>
    </subcellularLocation>
</comment>
<reference evidence="7 8" key="1">
    <citation type="submission" date="2013-07" db="EMBL/GenBank/DDBJ databases">
        <authorList>
            <consortium name="DOE Joint Genome Institute"/>
            <person name="Eisen J."/>
            <person name="Huntemann M."/>
            <person name="Han J."/>
            <person name="Chen A."/>
            <person name="Kyrpides N."/>
            <person name="Mavromatis K."/>
            <person name="Markowitz V."/>
            <person name="Palaniappan K."/>
            <person name="Ivanova N."/>
            <person name="Schaumberg A."/>
            <person name="Pati A."/>
            <person name="Liolios K."/>
            <person name="Nordberg H.P."/>
            <person name="Cantor M.N."/>
            <person name="Hua S.X."/>
            <person name="Woyke T."/>
        </authorList>
    </citation>
    <scope>NUCLEOTIDE SEQUENCE [LARGE SCALE GENOMIC DNA]</scope>
    <source>
        <strain evidence="7 8">DSM 44712</strain>
    </source>
</reference>
<feature type="transmembrane region" description="Helical" evidence="6">
    <location>
        <begin position="222"/>
        <end position="241"/>
    </location>
</feature>
<evidence type="ECO:0000256" key="3">
    <source>
        <dbReference type="ARBA" id="ARBA00022692"/>
    </source>
</evidence>
<dbReference type="Proteomes" id="UP000021053">
    <property type="component" value="Unassembled WGS sequence"/>
</dbReference>
<gene>
    <name evidence="7" type="ORF">CryarDRAFT_0926</name>
</gene>
<organism evidence="7 8">
    <name type="scientific">Cryptosporangium arvum DSM 44712</name>
    <dbReference type="NCBI Taxonomy" id="927661"/>
    <lineage>
        <taxon>Bacteria</taxon>
        <taxon>Bacillati</taxon>
        <taxon>Actinomycetota</taxon>
        <taxon>Actinomycetes</taxon>
        <taxon>Cryptosporangiales</taxon>
        <taxon>Cryptosporangiaceae</taxon>
        <taxon>Cryptosporangium</taxon>
    </lineage>
</organism>
<name>A0A010YHW9_9ACTN</name>
<dbReference type="EMBL" id="JFBT01000001">
    <property type="protein sequence ID" value="EXG79875.1"/>
    <property type="molecule type" value="Genomic_DNA"/>
</dbReference>
<evidence type="ECO:0000256" key="2">
    <source>
        <dbReference type="ARBA" id="ARBA00022475"/>
    </source>
</evidence>
<keyword evidence="4 6" id="KW-1133">Transmembrane helix</keyword>
<keyword evidence="2" id="KW-1003">Cell membrane</keyword>
<comment type="caution">
    <text evidence="7">The sequence shown here is derived from an EMBL/GenBank/DDBJ whole genome shotgun (WGS) entry which is preliminary data.</text>
</comment>
<feature type="transmembrane region" description="Helical" evidence="6">
    <location>
        <begin position="146"/>
        <end position="169"/>
    </location>
</feature>
<dbReference type="RefSeq" id="WP_051569736.1">
    <property type="nucleotide sequence ID" value="NZ_KK073874.1"/>
</dbReference>
<feature type="transmembrane region" description="Helical" evidence="6">
    <location>
        <begin position="6"/>
        <end position="23"/>
    </location>
</feature>
<feature type="transmembrane region" description="Helical" evidence="6">
    <location>
        <begin position="35"/>
        <end position="58"/>
    </location>
</feature>
<evidence type="ECO:0000313" key="7">
    <source>
        <dbReference type="EMBL" id="EXG79875.1"/>
    </source>
</evidence>
<protein>
    <submittedName>
        <fullName evidence="7">Putative integral membrane protein</fullName>
    </submittedName>
</protein>
<dbReference type="Pfam" id="PF03706">
    <property type="entry name" value="LPG_synthase_TM"/>
    <property type="match status" value="1"/>
</dbReference>
<sequence>MLFNGVKVALLLLMLGFAAWYLIDNWPEVSRALRQLSTALAVASIVPAVLAMVCGMFVWRSLLADLGSRLPVLVAARIFFLSQLGKYLPGSVWSIATQIELGRAHKVPRRVSLSVGILGLALVVAVGFPIAAVLLPLGAPDVLGRYWWGMLAVPFVLAALHPAILGPLADLAFKILRRPPLPKRPSGRGITIAAAWQAGVWFFFGLHAWLLLVGFGAPPLRALAVAIGGYSLAYSLGMLAIPVPAGAGVRDIALVAAFSAVVTVDQALLVALVSRVILAAVDVGLAGGQYLVTARKVAPPPADELANTPA</sequence>
<evidence type="ECO:0000256" key="6">
    <source>
        <dbReference type="SAM" id="Phobius"/>
    </source>
</evidence>
<dbReference type="HOGENOM" id="CLU_064500_0_0_11"/>
<accession>A0A010YHW9</accession>
<dbReference type="GO" id="GO:0005886">
    <property type="term" value="C:plasma membrane"/>
    <property type="evidence" value="ECO:0007669"/>
    <property type="project" value="UniProtKB-SubCell"/>
</dbReference>
<dbReference type="InterPro" id="IPR022791">
    <property type="entry name" value="L-PG_synthase/AglD"/>
</dbReference>
<dbReference type="OrthoDB" id="6057470at2"/>
<feature type="transmembrane region" description="Helical" evidence="6">
    <location>
        <begin position="253"/>
        <end position="278"/>
    </location>
</feature>
<keyword evidence="3 6" id="KW-0812">Transmembrane</keyword>
<feature type="transmembrane region" description="Helical" evidence="6">
    <location>
        <begin position="70"/>
        <end position="90"/>
    </location>
</feature>
<feature type="transmembrane region" description="Helical" evidence="6">
    <location>
        <begin position="190"/>
        <end position="210"/>
    </location>
</feature>
<dbReference type="AlphaFoldDB" id="A0A010YHW9"/>
<evidence type="ECO:0000256" key="4">
    <source>
        <dbReference type="ARBA" id="ARBA00022989"/>
    </source>
</evidence>
<evidence type="ECO:0000256" key="1">
    <source>
        <dbReference type="ARBA" id="ARBA00004651"/>
    </source>
</evidence>
<feature type="transmembrane region" description="Helical" evidence="6">
    <location>
        <begin position="111"/>
        <end position="134"/>
    </location>
</feature>
<evidence type="ECO:0000313" key="8">
    <source>
        <dbReference type="Proteomes" id="UP000021053"/>
    </source>
</evidence>
<keyword evidence="8" id="KW-1185">Reference proteome</keyword>
<proteinExistence type="predicted"/>
<keyword evidence="5 6" id="KW-0472">Membrane</keyword>